<protein>
    <recommendedName>
        <fullName evidence="5">Peptidase M28 domain-containing protein</fullName>
    </recommendedName>
</protein>
<evidence type="ECO:0000313" key="7">
    <source>
        <dbReference type="Proteomes" id="UP000051213"/>
    </source>
</evidence>
<keyword evidence="2" id="KW-0012">Acyltransferase</keyword>
<dbReference type="PANTHER" id="PTHR12283:SF6">
    <property type="entry name" value="GLUTAMINYL-PEPTIDE CYCLOTRANSFERASE-RELATED"/>
    <property type="match status" value="1"/>
</dbReference>
<evidence type="ECO:0000256" key="4">
    <source>
        <dbReference type="SAM" id="SignalP"/>
    </source>
</evidence>
<dbReference type="PANTHER" id="PTHR12283">
    <property type="entry name" value="GLUTAMINYL-PEPTIDE CYCLOTRANSFERASE"/>
    <property type="match status" value="1"/>
</dbReference>
<evidence type="ECO:0000256" key="3">
    <source>
        <dbReference type="SAM" id="MobiDB-lite"/>
    </source>
</evidence>
<evidence type="ECO:0000256" key="1">
    <source>
        <dbReference type="ARBA" id="ARBA00022679"/>
    </source>
</evidence>
<name>A0A0R2U5U9_9GAMM</name>
<proteinExistence type="predicted"/>
<evidence type="ECO:0000256" key="2">
    <source>
        <dbReference type="ARBA" id="ARBA00023315"/>
    </source>
</evidence>
<accession>A0A0R2U5U9</accession>
<dbReference type="GO" id="GO:0016603">
    <property type="term" value="F:glutaminyl-peptide cyclotransferase activity"/>
    <property type="evidence" value="ECO:0007669"/>
    <property type="project" value="TreeGrafter"/>
</dbReference>
<reference evidence="6 7" key="1">
    <citation type="submission" date="2015-10" db="EMBL/GenBank/DDBJ databases">
        <title>Metagenome-Assembled Genomes uncover a global brackish microbiome.</title>
        <authorList>
            <person name="Hugerth L.W."/>
            <person name="Larsson J."/>
            <person name="Alneberg J."/>
            <person name="Lindh M.V."/>
            <person name="Legrand C."/>
            <person name="Pinhassi J."/>
            <person name="Andersson A.F."/>
        </authorList>
    </citation>
    <scope>NUCLEOTIDE SEQUENCE [LARGE SCALE GENOMIC DNA]</scope>
    <source>
        <strain evidence="6">BACL26 MAG-121220-bin70</strain>
    </source>
</reference>
<gene>
    <name evidence="6" type="ORF">ABS24_04240</name>
</gene>
<dbReference type="AlphaFoldDB" id="A0A0R2U5U9"/>
<dbReference type="EMBL" id="LICA01000145">
    <property type="protein sequence ID" value="KRO94548.1"/>
    <property type="molecule type" value="Genomic_DNA"/>
</dbReference>
<dbReference type="InterPro" id="IPR040234">
    <property type="entry name" value="QC/QCL"/>
</dbReference>
<dbReference type="Pfam" id="PF04389">
    <property type="entry name" value="Peptidase_M28"/>
    <property type="match status" value="1"/>
</dbReference>
<dbReference type="Gene3D" id="3.40.630.10">
    <property type="entry name" value="Zn peptidases"/>
    <property type="match status" value="1"/>
</dbReference>
<keyword evidence="1" id="KW-0808">Transferase</keyword>
<dbReference type="Proteomes" id="UP000051213">
    <property type="component" value="Unassembled WGS sequence"/>
</dbReference>
<evidence type="ECO:0000313" key="6">
    <source>
        <dbReference type="EMBL" id="KRO94548.1"/>
    </source>
</evidence>
<dbReference type="SUPFAM" id="SSF53187">
    <property type="entry name" value="Zn-dependent exopeptidases"/>
    <property type="match status" value="1"/>
</dbReference>
<feature type="signal peptide" evidence="4">
    <location>
        <begin position="1"/>
        <end position="22"/>
    </location>
</feature>
<dbReference type="GO" id="GO:0008270">
    <property type="term" value="F:zinc ion binding"/>
    <property type="evidence" value="ECO:0007669"/>
    <property type="project" value="TreeGrafter"/>
</dbReference>
<evidence type="ECO:0000259" key="5">
    <source>
        <dbReference type="Pfam" id="PF04389"/>
    </source>
</evidence>
<feature type="chain" id="PRO_5006425168" description="Peptidase M28 domain-containing protein" evidence="4">
    <location>
        <begin position="23"/>
        <end position="299"/>
    </location>
</feature>
<feature type="region of interest" description="Disordered" evidence="3">
    <location>
        <begin position="109"/>
        <end position="131"/>
    </location>
</feature>
<comment type="caution">
    <text evidence="6">The sequence shown here is derived from an EMBL/GenBank/DDBJ whole genome shotgun (WGS) entry which is preliminary data.</text>
</comment>
<feature type="domain" description="Peptidase M28" evidence="5">
    <location>
        <begin position="94"/>
        <end position="294"/>
    </location>
</feature>
<sequence>MRPIKILSISAFLLIVSVGSLGAEEQFSGERALQNIATQLAYGAREPGNVAAKQNTLRYIQQTLETHSNQVTSQTFEAHGLKGTNIWASFVNHKTTGNTGRIMLGAHWDTRPRSDQETSPTKQKMPTPGANDGASGVAVLLELARIFAANPPPVTLDLVFFDLEDMGNINNLPFSIGSREFISRNPFYRPSAGVILDMVCDKNLSIPKELYSKTQAPKLLNRIWAIAKAQNATAFRDKDGSYIQDDHIPFLEAGIPTVDLIHYPFPSYWHTSEDTLDKCSSQSLQQVGNVISSLVYGVP</sequence>
<organism evidence="6 7">
    <name type="scientific">SAR92 bacterium BACL26 MAG-121220-bin70</name>
    <dbReference type="NCBI Taxonomy" id="1655626"/>
    <lineage>
        <taxon>Bacteria</taxon>
        <taxon>Pseudomonadati</taxon>
        <taxon>Pseudomonadota</taxon>
        <taxon>Gammaproteobacteria</taxon>
        <taxon>Cellvibrionales</taxon>
        <taxon>Porticoccaceae</taxon>
        <taxon>SAR92 clade</taxon>
    </lineage>
</organism>
<keyword evidence="4" id="KW-0732">Signal</keyword>
<dbReference type="InterPro" id="IPR007484">
    <property type="entry name" value="Peptidase_M28"/>
</dbReference>